<feature type="chain" id="PRO_5002843388" evidence="3">
    <location>
        <begin position="20"/>
        <end position="395"/>
    </location>
</feature>
<dbReference type="CDD" id="cd12797">
    <property type="entry name" value="M23_peptidase"/>
    <property type="match status" value="1"/>
</dbReference>
<dbReference type="FunFam" id="2.70.70.10:FF:000003">
    <property type="entry name" value="Murein hydrolase activator EnvC"/>
    <property type="match status" value="1"/>
</dbReference>
<dbReference type="PANTHER" id="PTHR21666">
    <property type="entry name" value="PEPTIDASE-RELATED"/>
    <property type="match status" value="1"/>
</dbReference>
<feature type="compositionally biased region" description="Basic residues" evidence="2">
    <location>
        <begin position="73"/>
        <end position="83"/>
    </location>
</feature>
<dbReference type="InterPro" id="IPR050570">
    <property type="entry name" value="Cell_wall_metabolism_enzyme"/>
</dbReference>
<name>B6BUW2_9PROT</name>
<feature type="compositionally biased region" description="Basic and acidic residues" evidence="2">
    <location>
        <begin position="47"/>
        <end position="72"/>
    </location>
</feature>
<organism evidence="5 6">
    <name type="scientific">beta proteobacterium KB13</name>
    <dbReference type="NCBI Taxonomy" id="314607"/>
    <lineage>
        <taxon>Bacteria</taxon>
        <taxon>Pseudomonadati</taxon>
        <taxon>Pseudomonadota</taxon>
        <taxon>Betaproteobacteria</taxon>
        <taxon>Nitrosomonadales</taxon>
        <taxon>OM43 clade</taxon>
    </lineage>
</organism>
<dbReference type="Gene3D" id="2.70.70.10">
    <property type="entry name" value="Glucose Permease (Domain IIA)"/>
    <property type="match status" value="1"/>
</dbReference>
<evidence type="ECO:0000313" key="5">
    <source>
        <dbReference type="EMBL" id="EDZ64493.1"/>
    </source>
</evidence>
<gene>
    <name evidence="5" type="ORF">KB13_625</name>
</gene>
<dbReference type="GO" id="GO:0004222">
    <property type="term" value="F:metalloendopeptidase activity"/>
    <property type="evidence" value="ECO:0007669"/>
    <property type="project" value="TreeGrafter"/>
</dbReference>
<protein>
    <submittedName>
        <fullName evidence="5">Peptidase M23B</fullName>
    </submittedName>
</protein>
<keyword evidence="1" id="KW-0175">Coiled coil</keyword>
<keyword evidence="3" id="KW-0732">Signal</keyword>
<dbReference type="STRING" id="314607.KB13_625"/>
<dbReference type="PANTHER" id="PTHR21666:SF270">
    <property type="entry name" value="MUREIN HYDROLASE ACTIVATOR ENVC"/>
    <property type="match status" value="1"/>
</dbReference>
<dbReference type="InterPro" id="IPR011055">
    <property type="entry name" value="Dup_hybrid_motif"/>
</dbReference>
<evidence type="ECO:0000313" key="6">
    <source>
        <dbReference type="Proteomes" id="UP000004188"/>
    </source>
</evidence>
<dbReference type="Pfam" id="PF01551">
    <property type="entry name" value="Peptidase_M23"/>
    <property type="match status" value="1"/>
</dbReference>
<feature type="signal peptide" evidence="3">
    <location>
        <begin position="1"/>
        <end position="19"/>
    </location>
</feature>
<evidence type="ECO:0000256" key="1">
    <source>
        <dbReference type="SAM" id="Coils"/>
    </source>
</evidence>
<proteinExistence type="predicted"/>
<sequence>MKKIFITLFLLFYLSPATSGIDESTKDLDSVKKQIKDIDKEIKKNKDKKKSIDNELKQQEKKISKTRKEIHSINKKSKQNQKKLKQLNQDQKKLEQEISKKKIYLSALFLDIHKKGDSSYLKSIIDGDNPSDILRDQKLKSYFTNAQFELINQLQTDKKKLIDTKKIINKTIAKIDRQKKDKNKIKKQLESEKSNKKQLLVSVAKEIKNKEQAKKKLIEDEKKLKSIIDELVKKAVKEEEKEELRKKETKKTKSTEKVVPYKGGSFAKLKGKLTLPLKGKIRYKFGTKRKDTGVKWKGIFIEGKEGQDVKSVAHGKVAYADWLRGFGNLIIIDHGQGFMSLYGYNESVLLNVNDEVKEGDIIATVGNTGGLGINGLYFELRKNSKPFNPLGWTKK</sequence>
<dbReference type="Gene3D" id="6.10.250.3150">
    <property type="match status" value="1"/>
</dbReference>
<reference evidence="6" key="1">
    <citation type="journal article" date="2012" name="Stand. Genomic Sci.">
        <title>Genome sequence of strain HIMB624, a cultured representative from the OM43 clade of marine Betaproteobacteria.</title>
        <authorList>
            <person name="Huggett M.J."/>
            <person name="Hayakawa D.H."/>
            <person name="Rappe M.S."/>
        </authorList>
    </citation>
    <scope>NUCLEOTIDE SEQUENCE [LARGE SCALE GENOMIC DNA]</scope>
    <source>
        <strain evidence="6">KB13</strain>
    </source>
</reference>
<dbReference type="EMBL" id="DS995299">
    <property type="protein sequence ID" value="EDZ64493.1"/>
    <property type="molecule type" value="Genomic_DNA"/>
</dbReference>
<evidence type="ECO:0000256" key="2">
    <source>
        <dbReference type="SAM" id="MobiDB-lite"/>
    </source>
</evidence>
<keyword evidence="6" id="KW-1185">Reference proteome</keyword>
<feature type="region of interest" description="Disordered" evidence="2">
    <location>
        <begin position="47"/>
        <end position="83"/>
    </location>
</feature>
<dbReference type="HOGENOM" id="CLU_029425_4_0_4"/>
<evidence type="ECO:0000259" key="4">
    <source>
        <dbReference type="Pfam" id="PF01551"/>
    </source>
</evidence>
<dbReference type="InterPro" id="IPR016047">
    <property type="entry name" value="M23ase_b-sheet_dom"/>
</dbReference>
<dbReference type="Proteomes" id="UP000004188">
    <property type="component" value="Unassembled WGS sequence"/>
</dbReference>
<accession>B6BUW2</accession>
<evidence type="ECO:0000256" key="3">
    <source>
        <dbReference type="SAM" id="SignalP"/>
    </source>
</evidence>
<feature type="coiled-coil region" evidence="1">
    <location>
        <begin position="168"/>
        <end position="257"/>
    </location>
</feature>
<dbReference type="eggNOG" id="COG4942">
    <property type="taxonomic scope" value="Bacteria"/>
</dbReference>
<dbReference type="SUPFAM" id="SSF51261">
    <property type="entry name" value="Duplicated hybrid motif"/>
    <property type="match status" value="1"/>
</dbReference>
<dbReference type="AlphaFoldDB" id="B6BUW2"/>
<feature type="domain" description="M23ase beta-sheet core" evidence="4">
    <location>
        <begin position="295"/>
        <end position="389"/>
    </location>
</feature>